<dbReference type="GO" id="GO:0006355">
    <property type="term" value="P:regulation of DNA-templated transcription"/>
    <property type="evidence" value="ECO:0007669"/>
    <property type="project" value="InterPro"/>
</dbReference>
<dbReference type="SUPFAM" id="SSF46785">
    <property type="entry name" value="Winged helix' DNA-binding domain"/>
    <property type="match status" value="1"/>
</dbReference>
<dbReference type="RefSeq" id="WP_066384136.1">
    <property type="nucleotide sequence ID" value="NZ_LTAZ01000011.1"/>
</dbReference>
<evidence type="ECO:0000313" key="3">
    <source>
        <dbReference type="EMBL" id="KYH24919.1"/>
    </source>
</evidence>
<evidence type="ECO:0000256" key="1">
    <source>
        <dbReference type="SAM" id="MobiDB-lite"/>
    </source>
</evidence>
<dbReference type="Proteomes" id="UP000075321">
    <property type="component" value="Unassembled WGS sequence"/>
</dbReference>
<dbReference type="AlphaFoldDB" id="A0A151ABB7"/>
<dbReference type="EMBL" id="LTAZ01000011">
    <property type="protein sequence ID" value="KYH24919.1"/>
    <property type="molecule type" value="Genomic_DNA"/>
</dbReference>
<dbReference type="Pfam" id="PF09339">
    <property type="entry name" value="HTH_IclR"/>
    <property type="match status" value="1"/>
</dbReference>
<protein>
    <submittedName>
        <fullName evidence="3">IclR helix-turn-helix domain protein</fullName>
    </submittedName>
</protein>
<dbReference type="OrthoDB" id="270514at2157"/>
<keyword evidence="4" id="KW-1185">Reference proteome</keyword>
<sequence length="123" mass="13772">MSRNDHGEYTAGTTDEDILAHFSQAERPFQTAQSVAEQFDVDRSQAYRRLQQLVDEGVLEKAKVGGRAVVWWVSDEKESTGTVRDVNPDDPLFDRDTFQAGEPCDTSEKIDEVLYGNGTSRSV</sequence>
<comment type="caution">
    <text evidence="3">The sequence shown here is derived from an EMBL/GenBank/DDBJ whole genome shotgun (WGS) entry which is preliminary data.</text>
</comment>
<dbReference type="PATRIC" id="fig|1008153.3.peg.3117"/>
<reference evidence="3 4" key="1">
    <citation type="submission" date="2016-02" db="EMBL/GenBank/DDBJ databases">
        <title>Genome sequence of Halalkalicoccus paucihalophilus DSM 24557.</title>
        <authorList>
            <person name="Poehlein A."/>
            <person name="Daniel R."/>
        </authorList>
    </citation>
    <scope>NUCLEOTIDE SEQUENCE [LARGE SCALE GENOMIC DNA]</scope>
    <source>
        <strain evidence="3 4">DSM 24557</strain>
    </source>
</reference>
<feature type="region of interest" description="Disordered" evidence="1">
    <location>
        <begin position="99"/>
        <end position="123"/>
    </location>
</feature>
<evidence type="ECO:0000313" key="4">
    <source>
        <dbReference type="Proteomes" id="UP000075321"/>
    </source>
</evidence>
<dbReference type="InterPro" id="IPR005471">
    <property type="entry name" value="Tscrpt_reg_IclR_N"/>
</dbReference>
<gene>
    <name evidence="3" type="ORF">HAPAU_30110</name>
</gene>
<proteinExistence type="predicted"/>
<feature type="domain" description="HTH iclR-type" evidence="2">
    <location>
        <begin position="17"/>
        <end position="61"/>
    </location>
</feature>
<name>A0A151ABB7_9EURY</name>
<evidence type="ECO:0000259" key="2">
    <source>
        <dbReference type="Pfam" id="PF09339"/>
    </source>
</evidence>
<dbReference type="GO" id="GO:0003677">
    <property type="term" value="F:DNA binding"/>
    <property type="evidence" value="ECO:0007669"/>
    <property type="project" value="InterPro"/>
</dbReference>
<organism evidence="3 4">
    <name type="scientific">Halalkalicoccus paucihalophilus</name>
    <dbReference type="NCBI Taxonomy" id="1008153"/>
    <lineage>
        <taxon>Archaea</taxon>
        <taxon>Methanobacteriati</taxon>
        <taxon>Methanobacteriota</taxon>
        <taxon>Stenosarchaea group</taxon>
        <taxon>Halobacteria</taxon>
        <taxon>Halobacteriales</taxon>
        <taxon>Halococcaceae</taxon>
        <taxon>Halalkalicoccus</taxon>
    </lineage>
</organism>
<dbReference type="InterPro" id="IPR036388">
    <property type="entry name" value="WH-like_DNA-bd_sf"/>
</dbReference>
<accession>A0A151ABB7</accession>
<dbReference type="InterPro" id="IPR036390">
    <property type="entry name" value="WH_DNA-bd_sf"/>
</dbReference>
<dbReference type="Gene3D" id="1.10.10.10">
    <property type="entry name" value="Winged helix-like DNA-binding domain superfamily/Winged helix DNA-binding domain"/>
    <property type="match status" value="1"/>
</dbReference>